<dbReference type="OrthoDB" id="9147056at2"/>
<feature type="compositionally biased region" description="Basic and acidic residues" evidence="1">
    <location>
        <begin position="10"/>
        <end position="23"/>
    </location>
</feature>
<proteinExistence type="predicted"/>
<accession>A0A1H5V431</accession>
<dbReference type="AlphaFoldDB" id="A0A1H5V431"/>
<dbReference type="EMBL" id="FNUX01000011">
    <property type="protein sequence ID" value="SEF82202.1"/>
    <property type="molecule type" value="Genomic_DNA"/>
</dbReference>
<sequence length="233" mass="25886">MPLSATDQKNQNDLKNELQNDPKKHSKLEKLAAALISRFLGVPISVAKSGFQHGGDAGPTGRQGRRFRLECKKYSDTTSLSGRELLGEIDQALARDIALEAWFLIATRNVPEQLRQELMQKGEKEGVPVEIIDWEDHELAPLAALCAFAPDLVEAEFSKEAGTLAYALQPVSTDAIEMLRRNLQSWYLGFEALRSRSHEELGKIWNSPRESKAKLGQDVAGGAHTKRIRRSAV</sequence>
<gene>
    <name evidence="2" type="ORF">SAMN05216334_1111</name>
</gene>
<organism evidence="2 3">
    <name type="scientific">Nitrosomonas ureae</name>
    <dbReference type="NCBI Taxonomy" id="44577"/>
    <lineage>
        <taxon>Bacteria</taxon>
        <taxon>Pseudomonadati</taxon>
        <taxon>Pseudomonadota</taxon>
        <taxon>Betaproteobacteria</taxon>
        <taxon>Nitrosomonadales</taxon>
        <taxon>Nitrosomonadaceae</taxon>
        <taxon>Nitrosomonas</taxon>
    </lineage>
</organism>
<feature type="region of interest" description="Disordered" evidence="1">
    <location>
        <begin position="1"/>
        <end position="23"/>
    </location>
</feature>
<name>A0A1H5V431_9PROT</name>
<evidence type="ECO:0000256" key="1">
    <source>
        <dbReference type="SAM" id="MobiDB-lite"/>
    </source>
</evidence>
<dbReference type="RefSeq" id="WP_103966437.1">
    <property type="nucleotide sequence ID" value="NZ_FNUX01000011.1"/>
</dbReference>
<reference evidence="2 3" key="1">
    <citation type="submission" date="2016-10" db="EMBL/GenBank/DDBJ databases">
        <authorList>
            <person name="de Groot N.N."/>
        </authorList>
    </citation>
    <scope>NUCLEOTIDE SEQUENCE [LARGE SCALE GENOMIC DNA]</scope>
    <source>
        <strain evidence="2 3">Nm13</strain>
    </source>
</reference>
<evidence type="ECO:0000313" key="3">
    <source>
        <dbReference type="Proteomes" id="UP000236753"/>
    </source>
</evidence>
<evidence type="ECO:0008006" key="4">
    <source>
        <dbReference type="Google" id="ProtNLM"/>
    </source>
</evidence>
<evidence type="ECO:0000313" key="2">
    <source>
        <dbReference type="EMBL" id="SEF82202.1"/>
    </source>
</evidence>
<protein>
    <recommendedName>
        <fullName evidence="4">Restriction endonuclease</fullName>
    </recommendedName>
</protein>
<dbReference type="Proteomes" id="UP000236753">
    <property type="component" value="Unassembled WGS sequence"/>
</dbReference>